<reference evidence="3 4" key="1">
    <citation type="submission" date="2019-12" db="EMBL/GenBank/DDBJ databases">
        <authorList>
            <person name="Alioto T."/>
            <person name="Alioto T."/>
            <person name="Gomez Garrido J."/>
        </authorList>
    </citation>
    <scope>NUCLEOTIDE SEQUENCE [LARGE SCALE GENOMIC DNA]</scope>
</reference>
<name>A0A8S0REJ1_OLEEU</name>
<comment type="caution">
    <text evidence="3">The sequence shown here is derived from an EMBL/GenBank/DDBJ whole genome shotgun (WGS) entry which is preliminary data.</text>
</comment>
<accession>A0A8S0REJ1</accession>
<evidence type="ECO:0000256" key="1">
    <source>
        <dbReference type="SAM" id="Phobius"/>
    </source>
</evidence>
<protein>
    <submittedName>
        <fullName evidence="3">StAR-related lipid transfer 7, mitochondrial</fullName>
    </submittedName>
</protein>
<proteinExistence type="predicted"/>
<keyword evidence="4" id="KW-1185">Reference proteome</keyword>
<dbReference type="GO" id="GO:0005737">
    <property type="term" value="C:cytoplasm"/>
    <property type="evidence" value="ECO:0007669"/>
    <property type="project" value="UniProtKB-ARBA"/>
</dbReference>
<dbReference type="EMBL" id="CACTIH010003610">
    <property type="protein sequence ID" value="CAA2977569.1"/>
    <property type="molecule type" value="Genomic_DNA"/>
</dbReference>
<gene>
    <name evidence="3" type="ORF">OLEA9_A068229</name>
</gene>
<dbReference type="Gene3D" id="3.30.530.20">
    <property type="match status" value="1"/>
</dbReference>
<organism evidence="3 4">
    <name type="scientific">Olea europaea subsp. europaea</name>
    <dbReference type="NCBI Taxonomy" id="158383"/>
    <lineage>
        <taxon>Eukaryota</taxon>
        <taxon>Viridiplantae</taxon>
        <taxon>Streptophyta</taxon>
        <taxon>Embryophyta</taxon>
        <taxon>Tracheophyta</taxon>
        <taxon>Spermatophyta</taxon>
        <taxon>Magnoliopsida</taxon>
        <taxon>eudicotyledons</taxon>
        <taxon>Gunneridae</taxon>
        <taxon>Pentapetalae</taxon>
        <taxon>asterids</taxon>
        <taxon>lamiids</taxon>
        <taxon>Lamiales</taxon>
        <taxon>Oleaceae</taxon>
        <taxon>Oleeae</taxon>
        <taxon>Olea</taxon>
    </lineage>
</organism>
<dbReference type="PANTHER" id="PTHR19308">
    <property type="entry name" value="PHOSPHATIDYLCHOLINE TRANSFER PROTEIN"/>
    <property type="match status" value="1"/>
</dbReference>
<dbReference type="InterPro" id="IPR023393">
    <property type="entry name" value="START-like_dom_sf"/>
</dbReference>
<dbReference type="Proteomes" id="UP000594638">
    <property type="component" value="Unassembled WGS sequence"/>
</dbReference>
<dbReference type="InterPro" id="IPR051213">
    <property type="entry name" value="START_lipid_transfer"/>
</dbReference>
<dbReference type="PROSITE" id="PS50848">
    <property type="entry name" value="START"/>
    <property type="match status" value="1"/>
</dbReference>
<dbReference type="AlphaFoldDB" id="A0A8S0REJ1"/>
<sequence length="387" mass="44470">MWGEDFWREDNKMKRGSLPWTWTLAVLLLIFTLNFLRFRFRFVHLCFRNQKPAHSNPVTNCVSDSISSPLSQDRISGIISDLDLKNLIDDLDEKFHEDIIWENVIDKSNNRFSYKAQCCKQKDGPLKYLSVTTFENCSIEVLMKYYMDNDYRKLWDKTVVEHEQLQVDQASGTEIGRTVKKFPFLTPREYVLAWRVWQGKDGSFYCFSKESEHPLAPRQRRYIRVKLFRSGWRIRKVPGRNACEIKMVHQEDAGLNVEMAKLAFAKGIWSYVRKMSDALREYSTTNQLQLNSAVSAITSIPKVPPEFEILDGSTSTVHPENLTLESNAKRLSRMPSNKLIRNGLIVVGGVLCLSRGHSSLGAKVAMACILSKFTKRGSSSNKAGKVH</sequence>
<dbReference type="Pfam" id="PF01852">
    <property type="entry name" value="START"/>
    <property type="match status" value="1"/>
</dbReference>
<feature type="domain" description="START" evidence="2">
    <location>
        <begin position="101"/>
        <end position="284"/>
    </location>
</feature>
<keyword evidence="1" id="KW-1133">Transmembrane helix</keyword>
<dbReference type="Gramene" id="OE9A068229T1">
    <property type="protein sequence ID" value="OE9A068229C1"/>
    <property type="gene ID" value="OE9A068229"/>
</dbReference>
<dbReference type="InterPro" id="IPR002913">
    <property type="entry name" value="START_lipid-bd_dom"/>
</dbReference>
<dbReference type="OrthoDB" id="5403181at2759"/>
<evidence type="ECO:0000259" key="2">
    <source>
        <dbReference type="PROSITE" id="PS50848"/>
    </source>
</evidence>
<feature type="transmembrane region" description="Helical" evidence="1">
    <location>
        <begin position="20"/>
        <end position="38"/>
    </location>
</feature>
<evidence type="ECO:0000313" key="3">
    <source>
        <dbReference type="EMBL" id="CAA2977569.1"/>
    </source>
</evidence>
<dbReference type="GO" id="GO:0008289">
    <property type="term" value="F:lipid binding"/>
    <property type="evidence" value="ECO:0007669"/>
    <property type="project" value="InterPro"/>
</dbReference>
<evidence type="ECO:0000313" key="4">
    <source>
        <dbReference type="Proteomes" id="UP000594638"/>
    </source>
</evidence>
<keyword evidence="1" id="KW-0472">Membrane</keyword>
<keyword evidence="1" id="KW-0812">Transmembrane</keyword>
<dbReference type="SUPFAM" id="SSF55961">
    <property type="entry name" value="Bet v1-like"/>
    <property type="match status" value="1"/>
</dbReference>
<dbReference type="PANTHER" id="PTHR19308:SF13">
    <property type="entry name" value="OS02G0468400 PROTEIN"/>
    <property type="match status" value="1"/>
</dbReference>